<evidence type="ECO:0000259" key="5">
    <source>
        <dbReference type="Pfam" id="PF02826"/>
    </source>
</evidence>
<dbReference type="Proteomes" id="UP001378960">
    <property type="component" value="Unassembled WGS sequence"/>
</dbReference>
<accession>A0AAV5R276</accession>
<evidence type="ECO:0000256" key="2">
    <source>
        <dbReference type="ARBA" id="ARBA00023027"/>
    </source>
</evidence>
<dbReference type="InterPro" id="IPR006140">
    <property type="entry name" value="D-isomer_DH_NAD-bd"/>
</dbReference>
<dbReference type="PANTHER" id="PTHR10996">
    <property type="entry name" value="2-HYDROXYACID DEHYDROGENASE-RELATED"/>
    <property type="match status" value="1"/>
</dbReference>
<dbReference type="InterPro" id="IPR036291">
    <property type="entry name" value="NAD(P)-bd_dom_sf"/>
</dbReference>
<evidence type="ECO:0000313" key="7">
    <source>
        <dbReference type="Proteomes" id="UP001378960"/>
    </source>
</evidence>
<evidence type="ECO:0000313" key="6">
    <source>
        <dbReference type="EMBL" id="GMM45308.1"/>
    </source>
</evidence>
<dbReference type="GO" id="GO:0051287">
    <property type="term" value="F:NAD binding"/>
    <property type="evidence" value="ECO:0007669"/>
    <property type="project" value="InterPro"/>
</dbReference>
<dbReference type="GO" id="GO:0016618">
    <property type="term" value="F:hydroxypyruvate reductase [NAD(P)H] activity"/>
    <property type="evidence" value="ECO:0007669"/>
    <property type="project" value="TreeGrafter"/>
</dbReference>
<dbReference type="InterPro" id="IPR050223">
    <property type="entry name" value="D-isomer_2-hydroxyacid_DH"/>
</dbReference>
<feature type="domain" description="D-isomer specific 2-hydroxyacid dehydrogenase catalytic" evidence="4">
    <location>
        <begin position="70"/>
        <end position="377"/>
    </location>
</feature>
<sequence length="378" mass="42401">MKPSILALFPIQPTINNYNHLLENFDIIYYTLTTRENFINDIKSDKLNKIQAVFGSYPGFKSIGGLNDIEIINSLPNSLKIISLSSAGYDGYDLQLLKDKNIKLTNVPVDDYVAMDVADCALWHVLSGIRKFNSFDNYIKSNTNDANTLIVRDQIRNVNIINDNKKHKGFAFGHVYHNNSITRCSNKKCVIFGYGLIGKLVSQRMKTIGMDVNIVVRDKSKYVSHSDNNDNDKLYSSNSKTELTNAVSNANVIIICLPGGSHTENIINKEIFQLINDNSIIVNIGRGSCINTEDLKDAINSKKISHIGLDVFPNEPIIENYWFNDQSINQTSNNFYTSSITPHLGSATLETFEFATETSISDIINVIENDTFNHVVNP</sequence>
<reference evidence="6 7" key="1">
    <citation type="journal article" date="2023" name="Elife">
        <title>Identification of key yeast species and microbe-microbe interactions impacting larval growth of Drosophila in the wild.</title>
        <authorList>
            <person name="Mure A."/>
            <person name="Sugiura Y."/>
            <person name="Maeda R."/>
            <person name="Honda K."/>
            <person name="Sakurai N."/>
            <person name="Takahashi Y."/>
            <person name="Watada M."/>
            <person name="Katoh T."/>
            <person name="Gotoh A."/>
            <person name="Gotoh Y."/>
            <person name="Taniguchi I."/>
            <person name="Nakamura K."/>
            <person name="Hayashi T."/>
            <person name="Katayama T."/>
            <person name="Uemura T."/>
            <person name="Hattori Y."/>
        </authorList>
    </citation>
    <scope>NUCLEOTIDE SEQUENCE [LARGE SCALE GENOMIC DNA]</scope>
    <source>
        <strain evidence="6 7">PK-24</strain>
    </source>
</reference>
<dbReference type="Pfam" id="PF00389">
    <property type="entry name" value="2-Hacid_dh"/>
    <property type="match status" value="1"/>
</dbReference>
<dbReference type="InterPro" id="IPR006139">
    <property type="entry name" value="D-isomer_2_OHA_DH_cat_dom"/>
</dbReference>
<dbReference type="AlphaFoldDB" id="A0AAV5R276"/>
<dbReference type="SUPFAM" id="SSF51735">
    <property type="entry name" value="NAD(P)-binding Rossmann-fold domains"/>
    <property type="match status" value="1"/>
</dbReference>
<evidence type="ECO:0000259" key="4">
    <source>
        <dbReference type="Pfam" id="PF00389"/>
    </source>
</evidence>
<name>A0AAV5R276_PICKL</name>
<dbReference type="SUPFAM" id="SSF52283">
    <property type="entry name" value="Formate/glycerate dehydrogenase catalytic domain-like"/>
    <property type="match status" value="1"/>
</dbReference>
<evidence type="ECO:0000256" key="3">
    <source>
        <dbReference type="RuleBase" id="RU003719"/>
    </source>
</evidence>
<gene>
    <name evidence="6" type="ORF">DAPK24_018830</name>
</gene>
<protein>
    <submittedName>
        <fullName evidence="6">Hydroxyacid dehydrogenase</fullName>
    </submittedName>
</protein>
<comment type="similarity">
    <text evidence="3">Belongs to the D-isomer specific 2-hydroxyacid dehydrogenase family.</text>
</comment>
<keyword evidence="2" id="KW-0520">NAD</keyword>
<keyword evidence="1 3" id="KW-0560">Oxidoreductase</keyword>
<dbReference type="EMBL" id="BTGB01000002">
    <property type="protein sequence ID" value="GMM45308.1"/>
    <property type="molecule type" value="Genomic_DNA"/>
</dbReference>
<dbReference type="PANTHER" id="PTHR10996:SF178">
    <property type="entry name" value="2-HYDROXYACID DEHYDROGENASE YGL185C-RELATED"/>
    <property type="match status" value="1"/>
</dbReference>
<feature type="domain" description="D-isomer specific 2-hydroxyacid dehydrogenase NAD-binding" evidence="5">
    <location>
        <begin position="155"/>
        <end position="344"/>
    </location>
</feature>
<organism evidence="6 7">
    <name type="scientific">Pichia kluyveri</name>
    <name type="common">Yeast</name>
    <dbReference type="NCBI Taxonomy" id="36015"/>
    <lineage>
        <taxon>Eukaryota</taxon>
        <taxon>Fungi</taxon>
        <taxon>Dikarya</taxon>
        <taxon>Ascomycota</taxon>
        <taxon>Saccharomycotina</taxon>
        <taxon>Pichiomycetes</taxon>
        <taxon>Pichiales</taxon>
        <taxon>Pichiaceae</taxon>
        <taxon>Pichia</taxon>
    </lineage>
</organism>
<dbReference type="GO" id="GO:0005829">
    <property type="term" value="C:cytosol"/>
    <property type="evidence" value="ECO:0007669"/>
    <property type="project" value="TreeGrafter"/>
</dbReference>
<dbReference type="GO" id="GO:0030267">
    <property type="term" value="F:glyoxylate reductase (NADPH) activity"/>
    <property type="evidence" value="ECO:0007669"/>
    <property type="project" value="TreeGrafter"/>
</dbReference>
<evidence type="ECO:0000256" key="1">
    <source>
        <dbReference type="ARBA" id="ARBA00023002"/>
    </source>
</evidence>
<keyword evidence="7" id="KW-1185">Reference proteome</keyword>
<dbReference type="Gene3D" id="3.40.50.720">
    <property type="entry name" value="NAD(P)-binding Rossmann-like Domain"/>
    <property type="match status" value="2"/>
</dbReference>
<dbReference type="Pfam" id="PF02826">
    <property type="entry name" value="2-Hacid_dh_C"/>
    <property type="match status" value="1"/>
</dbReference>
<proteinExistence type="inferred from homology"/>
<comment type="caution">
    <text evidence="6">The sequence shown here is derived from an EMBL/GenBank/DDBJ whole genome shotgun (WGS) entry which is preliminary data.</text>
</comment>